<feature type="transmembrane region" description="Helical" evidence="9">
    <location>
        <begin position="117"/>
        <end position="136"/>
    </location>
</feature>
<feature type="transmembrane region" description="Helical" evidence="9">
    <location>
        <begin position="90"/>
        <end position="110"/>
    </location>
</feature>
<dbReference type="PANTHER" id="PTHR33695:SF1">
    <property type="entry name" value="LIPOPROTEIN SIGNAL PEPTIDASE"/>
    <property type="match status" value="1"/>
</dbReference>
<comment type="catalytic activity">
    <reaction evidence="9 10">
        <text>Release of signal peptides from bacterial membrane prolipoproteins. Hydrolyzes -Xaa-Yaa-Zaa-|-(S,diacylglyceryl)Cys-, in which Xaa is hydrophobic (preferably Leu), and Yaa (Ala or Ser) and Zaa (Gly or Ala) have small, neutral side chains.</text>
        <dbReference type="EC" id="3.4.23.36"/>
    </reaction>
</comment>
<keyword evidence="14" id="KW-1185">Reference proteome</keyword>
<dbReference type="GO" id="GO:0004190">
    <property type="term" value="F:aspartic-type endopeptidase activity"/>
    <property type="evidence" value="ECO:0007669"/>
    <property type="project" value="UniProtKB-UniRule"/>
</dbReference>
<comment type="caution">
    <text evidence="13">The sequence shown here is derived from an EMBL/GenBank/DDBJ whole genome shotgun (WGS) entry which is preliminary data.</text>
</comment>
<keyword evidence="4 9" id="KW-0812">Transmembrane</keyword>
<name>A0A4Q7Z1X7_9BACT</name>
<evidence type="ECO:0000256" key="4">
    <source>
        <dbReference type="ARBA" id="ARBA00022692"/>
    </source>
</evidence>
<reference evidence="13 14" key="1">
    <citation type="submission" date="2019-02" db="EMBL/GenBank/DDBJ databases">
        <title>Genomic Encyclopedia of Archaeal and Bacterial Type Strains, Phase II (KMG-II): from individual species to whole genera.</title>
        <authorList>
            <person name="Goeker M."/>
        </authorList>
    </citation>
    <scope>NUCLEOTIDE SEQUENCE [LARGE SCALE GENOMIC DNA]</scope>
    <source>
        <strain evidence="13 14">DSM 18101</strain>
    </source>
</reference>
<evidence type="ECO:0000313" key="14">
    <source>
        <dbReference type="Proteomes" id="UP000292958"/>
    </source>
</evidence>
<keyword evidence="2 9" id="KW-1003">Cell membrane</keyword>
<organism evidence="13 14">
    <name type="scientific">Edaphobacter modestus</name>
    <dbReference type="NCBI Taxonomy" id="388466"/>
    <lineage>
        <taxon>Bacteria</taxon>
        <taxon>Pseudomonadati</taxon>
        <taxon>Acidobacteriota</taxon>
        <taxon>Terriglobia</taxon>
        <taxon>Terriglobales</taxon>
        <taxon>Acidobacteriaceae</taxon>
        <taxon>Edaphobacter</taxon>
    </lineage>
</organism>
<dbReference type="HAMAP" id="MF_00161">
    <property type="entry name" value="LspA"/>
    <property type="match status" value="1"/>
</dbReference>
<comment type="similarity">
    <text evidence="1 9 11">Belongs to the peptidase A8 family.</text>
</comment>
<evidence type="ECO:0000256" key="6">
    <source>
        <dbReference type="ARBA" id="ARBA00022801"/>
    </source>
</evidence>
<dbReference type="EMBL" id="SHKW01000001">
    <property type="protein sequence ID" value="RZU43545.1"/>
    <property type="molecule type" value="Genomic_DNA"/>
</dbReference>
<gene>
    <name evidence="9" type="primary">lspA</name>
    <name evidence="13" type="ORF">BDD14_5214</name>
</gene>
<feature type="region of interest" description="Disordered" evidence="12">
    <location>
        <begin position="1"/>
        <end position="21"/>
    </location>
</feature>
<dbReference type="EC" id="3.4.23.36" evidence="9"/>
<evidence type="ECO:0000313" key="13">
    <source>
        <dbReference type="EMBL" id="RZU43545.1"/>
    </source>
</evidence>
<dbReference type="PANTHER" id="PTHR33695">
    <property type="entry name" value="LIPOPROTEIN SIGNAL PEPTIDASE"/>
    <property type="match status" value="1"/>
</dbReference>
<feature type="active site" evidence="9">
    <location>
        <position position="164"/>
    </location>
</feature>
<keyword evidence="6 9" id="KW-0378">Hydrolase</keyword>
<evidence type="ECO:0000256" key="9">
    <source>
        <dbReference type="HAMAP-Rule" id="MF_00161"/>
    </source>
</evidence>
<dbReference type="Pfam" id="PF01252">
    <property type="entry name" value="Peptidase_A8"/>
    <property type="match status" value="1"/>
</dbReference>
<dbReference type="PROSITE" id="PS00855">
    <property type="entry name" value="SPASE_II"/>
    <property type="match status" value="1"/>
</dbReference>
<dbReference type="RefSeq" id="WP_130422186.1">
    <property type="nucleotide sequence ID" value="NZ_SHKW01000001.1"/>
</dbReference>
<keyword evidence="8 9" id="KW-0472">Membrane</keyword>
<protein>
    <recommendedName>
        <fullName evidence="9">Lipoprotein signal peptidase</fullName>
        <ecNumber evidence="9">3.4.23.36</ecNumber>
    </recommendedName>
    <alternativeName>
        <fullName evidence="9">Prolipoprotein signal peptidase</fullName>
    </alternativeName>
    <alternativeName>
        <fullName evidence="9">Signal peptidase II</fullName>
        <shortName evidence="9">SPase II</shortName>
    </alternativeName>
</protein>
<feature type="active site" evidence="9">
    <location>
        <position position="146"/>
    </location>
</feature>
<evidence type="ECO:0000256" key="11">
    <source>
        <dbReference type="RuleBase" id="RU004181"/>
    </source>
</evidence>
<evidence type="ECO:0000256" key="10">
    <source>
        <dbReference type="RuleBase" id="RU000594"/>
    </source>
</evidence>
<comment type="caution">
    <text evidence="9">Lacks conserved residue(s) required for the propagation of feature annotation.</text>
</comment>
<keyword evidence="7 9" id="KW-1133">Transmembrane helix</keyword>
<dbReference type="GO" id="GO:0006508">
    <property type="term" value="P:proteolysis"/>
    <property type="evidence" value="ECO:0007669"/>
    <property type="project" value="UniProtKB-KW"/>
</dbReference>
<evidence type="ECO:0000256" key="2">
    <source>
        <dbReference type="ARBA" id="ARBA00022475"/>
    </source>
</evidence>
<proteinExistence type="inferred from homology"/>
<evidence type="ECO:0000256" key="8">
    <source>
        <dbReference type="ARBA" id="ARBA00023136"/>
    </source>
</evidence>
<comment type="pathway">
    <text evidence="9">Protein modification; lipoprotein biosynthesis (signal peptide cleavage).</text>
</comment>
<accession>A0A4Q7Z1X7</accession>
<sequence length="187" mass="20696">MPERYEYPPTEFDPQPRRARATGQRRRYFPLLLGLAAFVAIADHVSKKFITHRLPVGRSHTVIPGILNITHVLNTGAAFSFLADTASPDLVLRGLILFSVAAVLIVGVMLIRSCNCLSLTCIALALILGGAVGNLYDRIVYHYVIDFIGFHIGPYHWPDFNFADSAIVIGACLLMIEIIRPQPEPRS</sequence>
<keyword evidence="3 9" id="KW-0645">Protease</keyword>
<dbReference type="GO" id="GO:0005886">
    <property type="term" value="C:plasma membrane"/>
    <property type="evidence" value="ECO:0007669"/>
    <property type="project" value="UniProtKB-SubCell"/>
</dbReference>
<evidence type="ECO:0000256" key="12">
    <source>
        <dbReference type="SAM" id="MobiDB-lite"/>
    </source>
</evidence>
<comment type="subcellular location">
    <subcellularLocation>
        <location evidence="9">Cell membrane</location>
        <topology evidence="9">Multi-pass membrane protein</topology>
    </subcellularLocation>
</comment>
<keyword evidence="5 9" id="KW-0064">Aspartyl protease</keyword>
<dbReference type="AlphaFoldDB" id="A0A4Q7Z1X7"/>
<evidence type="ECO:0000256" key="7">
    <source>
        <dbReference type="ARBA" id="ARBA00022989"/>
    </source>
</evidence>
<evidence type="ECO:0000256" key="5">
    <source>
        <dbReference type="ARBA" id="ARBA00022750"/>
    </source>
</evidence>
<evidence type="ECO:0000256" key="3">
    <source>
        <dbReference type="ARBA" id="ARBA00022670"/>
    </source>
</evidence>
<dbReference type="NCBIfam" id="TIGR00077">
    <property type="entry name" value="lspA"/>
    <property type="match status" value="1"/>
</dbReference>
<dbReference type="UniPathway" id="UPA00665"/>
<dbReference type="InterPro" id="IPR001872">
    <property type="entry name" value="Peptidase_A8"/>
</dbReference>
<evidence type="ECO:0000256" key="1">
    <source>
        <dbReference type="ARBA" id="ARBA00006139"/>
    </source>
</evidence>
<feature type="transmembrane region" description="Helical" evidence="9">
    <location>
        <begin position="28"/>
        <end position="46"/>
    </location>
</feature>
<dbReference type="PRINTS" id="PR00781">
    <property type="entry name" value="LIPOSIGPTASE"/>
</dbReference>
<dbReference type="OrthoDB" id="9810259at2"/>
<dbReference type="Proteomes" id="UP000292958">
    <property type="component" value="Unassembled WGS sequence"/>
</dbReference>
<comment type="function">
    <text evidence="9 10">This protein specifically catalyzes the removal of signal peptides from prolipoproteins.</text>
</comment>